<gene>
    <name evidence="1" type="ORF">EPI10_023502</name>
</gene>
<dbReference type="AlphaFoldDB" id="A0A5B6VVT6"/>
<accession>A0A5B6VVT6</accession>
<comment type="caution">
    <text evidence="1">The sequence shown here is derived from an EMBL/GenBank/DDBJ whole genome shotgun (WGS) entry which is preliminary data.</text>
</comment>
<name>A0A5B6VVT6_9ROSI</name>
<dbReference type="OrthoDB" id="1750606at2759"/>
<evidence type="ECO:0000313" key="1">
    <source>
        <dbReference type="EMBL" id="KAA3473094.1"/>
    </source>
</evidence>
<dbReference type="EMBL" id="SMMG02000005">
    <property type="protein sequence ID" value="KAA3473094.1"/>
    <property type="molecule type" value="Genomic_DNA"/>
</dbReference>
<sequence length="92" mass="10559">MFSYDHCGEFPVDAYVDCDKVVNGSPWTFNNHLLLLHVLKDDEDPLEVSLLYTTFWVQIQNFPTGMLSEAMARQFGDFIGTFLDYDEKSVVA</sequence>
<dbReference type="Proteomes" id="UP000325315">
    <property type="component" value="Unassembled WGS sequence"/>
</dbReference>
<proteinExistence type="predicted"/>
<evidence type="ECO:0000313" key="2">
    <source>
        <dbReference type="Proteomes" id="UP000325315"/>
    </source>
</evidence>
<reference evidence="2" key="1">
    <citation type="journal article" date="2019" name="Plant Biotechnol. J.">
        <title>Genome sequencing of the Australian wild diploid species Gossypium australe highlights disease resistance and delayed gland morphogenesis.</title>
        <authorList>
            <person name="Cai Y."/>
            <person name="Cai X."/>
            <person name="Wang Q."/>
            <person name="Wang P."/>
            <person name="Zhang Y."/>
            <person name="Cai C."/>
            <person name="Xu Y."/>
            <person name="Wang K."/>
            <person name="Zhou Z."/>
            <person name="Wang C."/>
            <person name="Geng S."/>
            <person name="Li B."/>
            <person name="Dong Q."/>
            <person name="Hou Y."/>
            <person name="Wang H."/>
            <person name="Ai P."/>
            <person name="Liu Z."/>
            <person name="Yi F."/>
            <person name="Sun M."/>
            <person name="An G."/>
            <person name="Cheng J."/>
            <person name="Zhang Y."/>
            <person name="Shi Q."/>
            <person name="Xie Y."/>
            <person name="Shi X."/>
            <person name="Chang Y."/>
            <person name="Huang F."/>
            <person name="Chen Y."/>
            <person name="Hong S."/>
            <person name="Mi L."/>
            <person name="Sun Q."/>
            <person name="Zhang L."/>
            <person name="Zhou B."/>
            <person name="Peng R."/>
            <person name="Zhang X."/>
            <person name="Liu F."/>
        </authorList>
    </citation>
    <scope>NUCLEOTIDE SEQUENCE [LARGE SCALE GENOMIC DNA]</scope>
    <source>
        <strain evidence="2">cv. PA1801</strain>
    </source>
</reference>
<keyword evidence="2" id="KW-1185">Reference proteome</keyword>
<protein>
    <submittedName>
        <fullName evidence="1">Nucleolin-like</fullName>
    </submittedName>
</protein>
<organism evidence="1 2">
    <name type="scientific">Gossypium australe</name>
    <dbReference type="NCBI Taxonomy" id="47621"/>
    <lineage>
        <taxon>Eukaryota</taxon>
        <taxon>Viridiplantae</taxon>
        <taxon>Streptophyta</taxon>
        <taxon>Embryophyta</taxon>
        <taxon>Tracheophyta</taxon>
        <taxon>Spermatophyta</taxon>
        <taxon>Magnoliopsida</taxon>
        <taxon>eudicotyledons</taxon>
        <taxon>Gunneridae</taxon>
        <taxon>Pentapetalae</taxon>
        <taxon>rosids</taxon>
        <taxon>malvids</taxon>
        <taxon>Malvales</taxon>
        <taxon>Malvaceae</taxon>
        <taxon>Malvoideae</taxon>
        <taxon>Gossypium</taxon>
    </lineage>
</organism>